<gene>
    <name evidence="2" type="ORF">C5L39_04755</name>
</gene>
<name>A0A3M8K8V3_9CORY</name>
<dbReference type="InterPro" id="IPR026029">
    <property type="entry name" value="MLI_dom"/>
</dbReference>
<dbReference type="InterPro" id="IPR011008">
    <property type="entry name" value="Dimeric_a/b-barrel"/>
</dbReference>
<evidence type="ECO:0000259" key="1">
    <source>
        <dbReference type="Pfam" id="PF02426"/>
    </source>
</evidence>
<dbReference type="AlphaFoldDB" id="A0A3M8K8V3"/>
<dbReference type="SUPFAM" id="SSF54909">
    <property type="entry name" value="Dimeric alpha+beta barrel"/>
    <property type="match status" value="1"/>
</dbReference>
<sequence length="91" mass="10329">MPGQLFEGQLMSTWLIRLSAQLPAEMDPEARADLIERTRLAVEGWPEVQLWRLVGGWSVVAVVNSEHPHELIVELPLYPWLTVNIEPLAAF</sequence>
<evidence type="ECO:0000313" key="3">
    <source>
        <dbReference type="Proteomes" id="UP000266975"/>
    </source>
</evidence>
<proteinExistence type="predicted"/>
<feature type="domain" description="Muconolactone isomerase" evidence="1">
    <location>
        <begin position="14"/>
        <end position="90"/>
    </location>
</feature>
<protein>
    <recommendedName>
        <fullName evidence="1">Muconolactone isomerase domain-containing protein</fullName>
    </recommendedName>
</protein>
<comment type="caution">
    <text evidence="2">The sequence shown here is derived from an EMBL/GenBank/DDBJ whole genome shotgun (WGS) entry which is preliminary data.</text>
</comment>
<keyword evidence="3" id="KW-1185">Reference proteome</keyword>
<accession>A0A3M8K8V3</accession>
<reference evidence="2 3" key="1">
    <citation type="submission" date="2018-02" db="EMBL/GenBank/DDBJ databases">
        <title>Corynebacterium alimpuense sp. nov., a marine obligate actinomycete isolated from sediments of Valparaiso bay, Chile.</title>
        <authorList>
            <person name="Claverias F."/>
            <person name="Gonzales-Siles L."/>
            <person name="Salva-Serra F."/>
            <person name="Inganaes E."/>
            <person name="Molin K."/>
            <person name="Cumsille A."/>
            <person name="Undabarrena A."/>
            <person name="Couve E."/>
            <person name="Moore E.R.B."/>
            <person name="Gomila M."/>
            <person name="Camara B."/>
        </authorList>
    </citation>
    <scope>NUCLEOTIDE SEQUENCE [LARGE SCALE GENOMIC DNA]</scope>
    <source>
        <strain evidence="2 3">CCUG 69366</strain>
    </source>
</reference>
<evidence type="ECO:0000313" key="2">
    <source>
        <dbReference type="EMBL" id="RNE49651.1"/>
    </source>
</evidence>
<dbReference type="EMBL" id="PTJO01000003">
    <property type="protein sequence ID" value="RNE49651.1"/>
    <property type="molecule type" value="Genomic_DNA"/>
</dbReference>
<dbReference type="Gene3D" id="3.30.70.1060">
    <property type="entry name" value="Dimeric alpha+beta barrel"/>
    <property type="match status" value="1"/>
</dbReference>
<organism evidence="2 3">
    <name type="scientific">Corynebacterium alimapuense</name>
    <dbReference type="NCBI Taxonomy" id="1576874"/>
    <lineage>
        <taxon>Bacteria</taxon>
        <taxon>Bacillati</taxon>
        <taxon>Actinomycetota</taxon>
        <taxon>Actinomycetes</taxon>
        <taxon>Mycobacteriales</taxon>
        <taxon>Corynebacteriaceae</taxon>
        <taxon>Corynebacterium</taxon>
    </lineage>
</organism>
<dbReference type="Proteomes" id="UP000266975">
    <property type="component" value="Unassembled WGS sequence"/>
</dbReference>
<dbReference type="Pfam" id="PF02426">
    <property type="entry name" value="MIase"/>
    <property type="match status" value="1"/>
</dbReference>